<reference evidence="1 2" key="1">
    <citation type="submission" date="2020-02" db="EMBL/GenBank/DDBJ databases">
        <title>Sequencing the genomes of 1000 actinobacteria strains.</title>
        <authorList>
            <person name="Klenk H.-P."/>
        </authorList>
    </citation>
    <scope>NUCLEOTIDE SEQUENCE [LARGE SCALE GENOMIC DNA]</scope>
    <source>
        <strain evidence="1 2">DSM 19609</strain>
    </source>
</reference>
<protein>
    <recommendedName>
        <fullName evidence="3">Glycosyltransferase</fullName>
    </recommendedName>
</protein>
<dbReference type="Gene3D" id="3.40.50.2000">
    <property type="entry name" value="Glycogen Phosphorylase B"/>
    <property type="match status" value="1"/>
</dbReference>
<proteinExistence type="predicted"/>
<comment type="caution">
    <text evidence="1">The sequence shown here is derived from an EMBL/GenBank/DDBJ whole genome shotgun (WGS) entry which is preliminary data.</text>
</comment>
<evidence type="ECO:0000313" key="2">
    <source>
        <dbReference type="Proteomes" id="UP000749311"/>
    </source>
</evidence>
<name>A0ABX0SET7_9ACTN</name>
<accession>A0ABX0SET7</accession>
<organism evidence="1 2">
    <name type="scientific">Brooklawnia cerclae</name>
    <dbReference type="NCBI Taxonomy" id="349934"/>
    <lineage>
        <taxon>Bacteria</taxon>
        <taxon>Bacillati</taxon>
        <taxon>Actinomycetota</taxon>
        <taxon>Actinomycetes</taxon>
        <taxon>Propionibacteriales</taxon>
        <taxon>Propionibacteriaceae</taxon>
        <taxon>Brooklawnia</taxon>
    </lineage>
</organism>
<keyword evidence="2" id="KW-1185">Reference proteome</keyword>
<dbReference type="EMBL" id="JAAMOZ010000001">
    <property type="protein sequence ID" value="NIH56897.1"/>
    <property type="molecule type" value="Genomic_DNA"/>
</dbReference>
<dbReference type="SUPFAM" id="SSF53756">
    <property type="entry name" value="UDP-Glycosyltransferase/glycogen phosphorylase"/>
    <property type="match status" value="1"/>
</dbReference>
<dbReference type="Proteomes" id="UP000749311">
    <property type="component" value="Unassembled WGS sequence"/>
</dbReference>
<evidence type="ECO:0008006" key="3">
    <source>
        <dbReference type="Google" id="ProtNLM"/>
    </source>
</evidence>
<gene>
    <name evidence="1" type="ORF">FB473_001542</name>
</gene>
<evidence type="ECO:0000313" key="1">
    <source>
        <dbReference type="EMBL" id="NIH56897.1"/>
    </source>
</evidence>
<sequence>MSSSFRTDVTNYYDHDLTVVTLSKELGSSAWMEMDQVERVINLAWASPSGRRFGRLSLGLGIDSLAIAVKARVFQNSGAYLVTNPWIAFFLSYLTRRPLFVTGIYASPGSRSWTWLMRALKEAMIITTAHIEAENWSRAGGHAVSVLYGNNFPYDMDIEPTDSTDRVRIFVGGTSDRDMQRVAQLEQEVLESELNVSLDVAVGGQELNLARGGARVHHLRQLSQEEFGRRMASADVVYLPLRKDSCRAAGHMITVGALQVGTPVVYTRNIGMAEYDDGRFVRRFLPSDSQLEGLLNMLNSAPGRDETRAYWQQNFSRQAYVRHVGEVIRQSRHNSDIEDGMQL</sequence>
<dbReference type="RefSeq" id="WP_167166180.1">
    <property type="nucleotide sequence ID" value="NZ_BAAAOO010000015.1"/>
</dbReference>